<proteinExistence type="predicted"/>
<organism evidence="1 2">
    <name type="scientific">Streptomyces diastaticus subsp. diastaticus</name>
    <dbReference type="NCBI Taxonomy" id="68040"/>
    <lineage>
        <taxon>Bacteria</taxon>
        <taxon>Bacillati</taxon>
        <taxon>Actinomycetota</taxon>
        <taxon>Actinomycetes</taxon>
        <taxon>Kitasatosporales</taxon>
        <taxon>Streptomycetaceae</taxon>
        <taxon>Streptomyces</taxon>
        <taxon>Streptomyces diastaticus group</taxon>
    </lineage>
</organism>
<evidence type="ECO:0000313" key="2">
    <source>
        <dbReference type="Proteomes" id="UP000472710"/>
    </source>
</evidence>
<dbReference type="Proteomes" id="UP000472710">
    <property type="component" value="Unassembled WGS sequence"/>
</dbReference>
<dbReference type="RefSeq" id="WP_189500005.1">
    <property type="nucleotide sequence ID" value="NZ_BLLN01000003.1"/>
</dbReference>
<evidence type="ECO:0000313" key="1">
    <source>
        <dbReference type="EMBL" id="GFH71646.1"/>
    </source>
</evidence>
<keyword evidence="2" id="KW-1185">Reference proteome</keyword>
<accession>A0ABQ1CMM9</accession>
<sequence>MTYSDVVAHARALSALDPDWTPPVQIPPGRTLDLTEARRRAHPVGSSKLDEPNPRHRVLNVGAVRAQREAEEAARRPPLAPASSLRFVASGSWRWCHVHPRLPDARGWTRLAAALVSAGPLLSLRVDQGPALGHGGHTRFQGGDGGAVWASVAVDPEVCGTPHRTARVIAHELAHVADELATLATVTASAWWASFSDPHRTAAAEAFAVEAEEWLTPRTTAAELLDAARRHQAGRRG</sequence>
<gene>
    <name evidence="1" type="ORF">Sdia_24140</name>
</gene>
<protein>
    <submittedName>
        <fullName evidence="1">Uncharacterized protein</fullName>
    </submittedName>
</protein>
<dbReference type="GeneID" id="95069725"/>
<comment type="caution">
    <text evidence="1">The sequence shown here is derived from an EMBL/GenBank/DDBJ whole genome shotgun (WGS) entry which is preliminary data.</text>
</comment>
<name>A0ABQ1CMM9_STRDI</name>
<dbReference type="EMBL" id="BLLN01000003">
    <property type="protein sequence ID" value="GFH71646.1"/>
    <property type="molecule type" value="Genomic_DNA"/>
</dbReference>
<reference evidence="1 2" key="1">
    <citation type="submission" date="2020-02" db="EMBL/GenBank/DDBJ databases">
        <title>Whole genome shotgun sequence of Streptomyces diastaticus subsp. diastaticus NBRC 13412.</title>
        <authorList>
            <person name="Ichikawa N."/>
            <person name="Komaki H."/>
            <person name="Tamura T."/>
        </authorList>
    </citation>
    <scope>NUCLEOTIDE SEQUENCE [LARGE SCALE GENOMIC DNA]</scope>
    <source>
        <strain evidence="1 2">NBRC 13412</strain>
    </source>
</reference>